<protein>
    <submittedName>
        <fullName evidence="2">Bacterial regulatory helix-turn-helix protein, lysR family</fullName>
    </submittedName>
</protein>
<proteinExistence type="predicted"/>
<dbReference type="InterPro" id="IPR000847">
    <property type="entry name" value="LysR_HTH_N"/>
</dbReference>
<feature type="domain" description="HTH lysR-type" evidence="1">
    <location>
        <begin position="10"/>
        <end position="58"/>
    </location>
</feature>
<dbReference type="InterPro" id="IPR036390">
    <property type="entry name" value="WH_DNA-bd_sf"/>
</dbReference>
<geneLocation type="plasmid" evidence="3"/>
<dbReference type="Pfam" id="PF00126">
    <property type="entry name" value="HTH_1"/>
    <property type="match status" value="1"/>
</dbReference>
<dbReference type="AlphaFoldDB" id="A0A0P0RNS2"/>
<dbReference type="KEGG" id="bcai:K788_0004394"/>
<dbReference type="GO" id="GO:0003700">
    <property type="term" value="F:DNA-binding transcription factor activity"/>
    <property type="evidence" value="ECO:0007669"/>
    <property type="project" value="InterPro"/>
</dbReference>
<name>A0A0P0RNS2_9BURK</name>
<evidence type="ECO:0000313" key="3">
    <source>
        <dbReference type="Proteomes" id="UP000019146"/>
    </source>
</evidence>
<keyword evidence="2" id="KW-0614">Plasmid</keyword>
<dbReference type="Gene3D" id="1.10.10.10">
    <property type="entry name" value="Winged helix-like DNA-binding domain superfamily/Winged helix DNA-binding domain"/>
    <property type="match status" value="1"/>
</dbReference>
<dbReference type="SUPFAM" id="SSF46785">
    <property type="entry name" value="Winged helix' DNA-binding domain"/>
    <property type="match status" value="1"/>
</dbReference>
<accession>A0A0P0RNS2</accession>
<organism evidence="2 3">
    <name type="scientific">Paraburkholderia caribensis MBA4</name>
    <dbReference type="NCBI Taxonomy" id="1323664"/>
    <lineage>
        <taxon>Bacteria</taxon>
        <taxon>Pseudomonadati</taxon>
        <taxon>Pseudomonadota</taxon>
        <taxon>Betaproteobacteria</taxon>
        <taxon>Burkholderiales</taxon>
        <taxon>Burkholderiaceae</taxon>
        <taxon>Paraburkholderia</taxon>
    </lineage>
</organism>
<evidence type="ECO:0000259" key="1">
    <source>
        <dbReference type="Pfam" id="PF00126"/>
    </source>
</evidence>
<dbReference type="InterPro" id="IPR036388">
    <property type="entry name" value="WH-like_DNA-bd_sf"/>
</dbReference>
<dbReference type="EMBL" id="CP012748">
    <property type="protein sequence ID" value="ALL70632.1"/>
    <property type="molecule type" value="Genomic_DNA"/>
</dbReference>
<reference evidence="2 3" key="1">
    <citation type="journal article" date="2014" name="Genome Announc.">
        <title>Draft Genome Sequence of the Haloacid-Degrading Burkholderia caribensis Strain MBA4.</title>
        <authorList>
            <person name="Pan Y."/>
            <person name="Kong K.F."/>
            <person name="Tsang J.S."/>
        </authorList>
    </citation>
    <scope>NUCLEOTIDE SEQUENCE [LARGE SCALE GENOMIC DNA]</scope>
    <source>
        <strain evidence="2 3">MBA4</strain>
        <plasmid evidence="3">Plasmid</plasmid>
    </source>
</reference>
<sequence length="58" mass="6486">MADIVGCMWVLARLVETDSFTAVAKENDVTAAQISRAVTALEEQLRLCMRRCRSTRPT</sequence>
<evidence type="ECO:0000313" key="2">
    <source>
        <dbReference type="EMBL" id="ALL70632.1"/>
    </source>
</evidence>
<gene>
    <name evidence="2" type="ORF">K788_0004394</name>
</gene>
<dbReference type="Proteomes" id="UP000019146">
    <property type="component" value="Plasmid unnamed"/>
</dbReference>